<feature type="compositionally biased region" description="Low complexity" evidence="1">
    <location>
        <begin position="354"/>
        <end position="393"/>
    </location>
</feature>
<name>A0AA45L825_9PSEU</name>
<reference evidence="2" key="1">
    <citation type="submission" date="2021-04" db="EMBL/GenBank/DDBJ databases">
        <title>Genomic sequence of Actinosynnema pretiosum subsp. pretiosum ATCC 31280 (C-14919).</title>
        <authorList>
            <person name="Bai L."/>
            <person name="Wang X."/>
            <person name="Xiao Y."/>
        </authorList>
    </citation>
    <scope>NUCLEOTIDE SEQUENCE</scope>
    <source>
        <strain evidence="2">ATCC 31280</strain>
    </source>
</reference>
<dbReference type="EMBL" id="CP073249">
    <property type="protein sequence ID" value="QUF05046.1"/>
    <property type="molecule type" value="Genomic_DNA"/>
</dbReference>
<evidence type="ECO:0000313" key="2">
    <source>
        <dbReference type="EMBL" id="QUF05046.1"/>
    </source>
</evidence>
<evidence type="ECO:0000313" key="3">
    <source>
        <dbReference type="Proteomes" id="UP000677152"/>
    </source>
</evidence>
<gene>
    <name evidence="2" type="ORF">KCV87_02680</name>
</gene>
<dbReference type="SUPFAM" id="SSF140453">
    <property type="entry name" value="EsxAB dimer-like"/>
    <property type="match status" value="1"/>
</dbReference>
<accession>A0AA45L825</accession>
<protein>
    <submittedName>
        <fullName evidence="2">Uncharacterized protein</fullName>
    </submittedName>
</protein>
<dbReference type="InterPro" id="IPR036689">
    <property type="entry name" value="ESAT-6-like_sf"/>
</dbReference>
<feature type="compositionally biased region" description="Polar residues" evidence="1">
    <location>
        <begin position="321"/>
        <end position="343"/>
    </location>
</feature>
<dbReference type="AlphaFoldDB" id="A0AA45L825"/>
<sequence>MSGTTTGTLLAELRGLSAAVRGREWSEGGRAEGDLGLLGAAVDPLAGLADAGVGVLTPHVSFLSTPLEQLRGDGGAVTSSAQGVREVAADVGALADAFRQAAAATDGWSGEAGDAHRITGAQVADGVSALAEAAATISGAVSGAGEEVVGALSGVVGKIVDAVREMVPVMAGGIARAPLTMGLSIGEAIATCVGIAARCGEAIAEIMADLLACGVNLMKLVTAVLTVVQAVVDLLRDLAEQAGTPPETTRGTASKDLERVEKSTTEAATTPGPRTPEDVTSTEDPSTGDDLATTEDPSAEDPGSTSLAGTPDPGTPDDLGTTEQSAALPPGTTTSTGVLSPSTPDLRAGGGPATGAPQTGSGPSPSGGALPVAGAAAGTGAASTGTAGARPSGRLTTVLANNPEEPTTGPAPTGTGGAASSGFPAVPAAGGARGQGGEDTEHERRYRLEGDLGLFAADTAVVSVLGAAEQP</sequence>
<feature type="compositionally biased region" description="Basic and acidic residues" evidence="1">
    <location>
        <begin position="253"/>
        <end position="264"/>
    </location>
</feature>
<evidence type="ECO:0000256" key="1">
    <source>
        <dbReference type="SAM" id="MobiDB-lite"/>
    </source>
</evidence>
<organism evidence="2 3">
    <name type="scientific">Actinosynnema pretiosum subsp. pretiosum</name>
    <dbReference type="NCBI Taxonomy" id="103721"/>
    <lineage>
        <taxon>Bacteria</taxon>
        <taxon>Bacillati</taxon>
        <taxon>Actinomycetota</taxon>
        <taxon>Actinomycetes</taxon>
        <taxon>Pseudonocardiales</taxon>
        <taxon>Pseudonocardiaceae</taxon>
        <taxon>Actinosynnema</taxon>
    </lineage>
</organism>
<dbReference type="Proteomes" id="UP000677152">
    <property type="component" value="Chromosome"/>
</dbReference>
<feature type="region of interest" description="Disordered" evidence="1">
    <location>
        <begin position="242"/>
        <end position="446"/>
    </location>
</feature>
<proteinExistence type="predicted"/>